<proteinExistence type="predicted"/>
<accession>A0A1Y5I3V0</accession>
<evidence type="ECO:0000256" key="1">
    <source>
        <dbReference type="SAM" id="MobiDB-lite"/>
    </source>
</evidence>
<dbReference type="AlphaFoldDB" id="A0A1Y5I3V0"/>
<feature type="region of interest" description="Disordered" evidence="1">
    <location>
        <begin position="225"/>
        <end position="262"/>
    </location>
</feature>
<name>A0A1Y5I3V0_OSTTA</name>
<dbReference type="EMBL" id="KZ155838">
    <property type="protein sequence ID" value="OUS42884.1"/>
    <property type="molecule type" value="Genomic_DNA"/>
</dbReference>
<feature type="compositionally biased region" description="Low complexity" evidence="1">
    <location>
        <begin position="242"/>
        <end position="252"/>
    </location>
</feature>
<feature type="non-terminal residue" evidence="2">
    <location>
        <position position="262"/>
    </location>
</feature>
<evidence type="ECO:0000313" key="2">
    <source>
        <dbReference type="EMBL" id="OUS42884.1"/>
    </source>
</evidence>
<reference evidence="2" key="1">
    <citation type="submission" date="2017-04" db="EMBL/GenBank/DDBJ databases">
        <title>Population genomics of picophytoplankton unveils novel chromosome hypervariability.</title>
        <authorList>
            <consortium name="DOE Joint Genome Institute"/>
            <person name="Blanc-Mathieu R."/>
            <person name="Krasovec M."/>
            <person name="Hebrard M."/>
            <person name="Yau S."/>
            <person name="Desgranges E."/>
            <person name="Martin J."/>
            <person name="Schackwitz W."/>
            <person name="Kuo A."/>
            <person name="Salin G."/>
            <person name="Donnadieu C."/>
            <person name="Desdevises Y."/>
            <person name="Sanchez-Ferandin S."/>
            <person name="Moreau H."/>
            <person name="Rivals E."/>
            <person name="Grigoriev I.V."/>
            <person name="Grimsley N."/>
            <person name="Eyre-Walker A."/>
            <person name="Piganeau G."/>
        </authorList>
    </citation>
    <scope>NUCLEOTIDE SEQUENCE [LARGE SCALE GENOMIC DNA]</scope>
    <source>
        <strain evidence="2">RCC 1115</strain>
    </source>
</reference>
<organism evidence="2">
    <name type="scientific">Ostreococcus tauri</name>
    <name type="common">Marine green alga</name>
    <dbReference type="NCBI Taxonomy" id="70448"/>
    <lineage>
        <taxon>Eukaryota</taxon>
        <taxon>Viridiplantae</taxon>
        <taxon>Chlorophyta</taxon>
        <taxon>Mamiellophyceae</taxon>
        <taxon>Mamiellales</taxon>
        <taxon>Bathycoccaceae</taxon>
        <taxon>Ostreococcus</taxon>
    </lineage>
</organism>
<sequence length="262" mass="28183">MRENCNTLEAKVKKETTVAQRTPSASSPALLESPPACLRRFHSRPIFPNASAFQADPAMRQANPKYVHSVKIHPTALRHLTSACSQSSRYMLEPVVQTSSSCNTCRTGSAQSKKTLAIVKIIGPFLCQYVPDRVFARRAVAIATAPVASRFTPRLNACDARFAPALAAAPVSDAASKGQHHDPTSEGTLTAIAHATATRFESFTPRRARVIPTYSLAVSLASHAAHSRSPSDPYEDAREGGRAPSSPSSARALIERARREAP</sequence>
<gene>
    <name evidence="2" type="ORF">BE221DRAFT_54060</name>
</gene>
<protein>
    <submittedName>
        <fullName evidence="2">Uncharacterized protein</fullName>
    </submittedName>
</protein>
<dbReference type="Proteomes" id="UP000195557">
    <property type="component" value="Unassembled WGS sequence"/>
</dbReference>
<feature type="compositionally biased region" description="Basic and acidic residues" evidence="1">
    <location>
        <begin position="253"/>
        <end position="262"/>
    </location>
</feature>